<dbReference type="Pfam" id="PF03783">
    <property type="entry name" value="CsgG"/>
    <property type="match status" value="1"/>
</dbReference>
<dbReference type="PROSITE" id="PS51257">
    <property type="entry name" value="PROKAR_LIPOPROTEIN"/>
    <property type="match status" value="1"/>
</dbReference>
<keyword evidence="8" id="KW-0449">Lipoprotein</keyword>
<keyword evidence="4" id="KW-1003">Cell membrane</keyword>
<name>A0A3A1Y4X4_9GAMM</name>
<comment type="caution">
    <text evidence="10">The sequence shown here is derived from an EMBL/GenBank/DDBJ whole genome shotgun (WGS) entry which is preliminary data.</text>
</comment>
<dbReference type="Proteomes" id="UP000265691">
    <property type="component" value="Unassembled WGS sequence"/>
</dbReference>
<keyword evidence="11" id="KW-1185">Reference proteome</keyword>
<evidence type="ECO:0000256" key="6">
    <source>
        <dbReference type="ARBA" id="ARBA00023136"/>
    </source>
</evidence>
<reference evidence="10 11" key="1">
    <citation type="submission" date="2017-08" db="EMBL/GenBank/DDBJ databases">
        <title>Reclassification of Bisgaard taxon 37 and 44.</title>
        <authorList>
            <person name="Christensen H."/>
        </authorList>
    </citation>
    <scope>NUCLEOTIDE SEQUENCE [LARGE SCALE GENOMIC DNA]</scope>
    <source>
        <strain evidence="10 11">B96_3</strain>
    </source>
</reference>
<evidence type="ECO:0000256" key="9">
    <source>
        <dbReference type="SAM" id="SignalP"/>
    </source>
</evidence>
<evidence type="ECO:0000256" key="8">
    <source>
        <dbReference type="ARBA" id="ARBA00023288"/>
    </source>
</evidence>
<comment type="similarity">
    <text evidence="2">Belongs to the CsgG family.</text>
</comment>
<accession>A0A3A1Y4X4</accession>
<dbReference type="AlphaFoldDB" id="A0A3A1Y4X4"/>
<dbReference type="GO" id="GO:0030288">
    <property type="term" value="C:outer membrane-bounded periplasmic space"/>
    <property type="evidence" value="ECO:0007669"/>
    <property type="project" value="InterPro"/>
</dbReference>
<evidence type="ECO:0000256" key="3">
    <source>
        <dbReference type="ARBA" id="ARBA00014028"/>
    </source>
</evidence>
<dbReference type="SUPFAM" id="SSF52964">
    <property type="entry name" value="TolB, N-terminal domain"/>
    <property type="match status" value="1"/>
</dbReference>
<dbReference type="Gene3D" id="3.40.50.10610">
    <property type="entry name" value="ABC-type transport auxiliary lipoprotein component"/>
    <property type="match status" value="1"/>
</dbReference>
<sequence>MKKILTAALLLTSSFLLTSCISQKTTVIKQEEQAVTLKQNSGVSQALRVAIARFENRSDYNNGVFANGSLSQQGLDTLVQAMTQSGYYTVMNRSQLAALNYESSLNGYEFKPVGARYVVSAAITEFGHRTETTRVFFGFVGKSKTDVAYATVTISLIDTQTSAVVASSAGTAQLDITGTKVLGSGGSVSYDSSQNSRVLTQAIREAVNNLITQTSRLTN</sequence>
<keyword evidence="6" id="KW-0472">Membrane</keyword>
<keyword evidence="7" id="KW-0564">Palmitate</keyword>
<comment type="function">
    <text evidence="1">May be involved in the biogenesis of curli organelles.</text>
</comment>
<evidence type="ECO:0000256" key="1">
    <source>
        <dbReference type="ARBA" id="ARBA00003989"/>
    </source>
</evidence>
<organism evidence="10 11">
    <name type="scientific">Psittacicella hinzii</name>
    <dbReference type="NCBI Taxonomy" id="2028575"/>
    <lineage>
        <taxon>Bacteria</taxon>
        <taxon>Pseudomonadati</taxon>
        <taxon>Pseudomonadota</taxon>
        <taxon>Gammaproteobacteria</taxon>
        <taxon>Pasteurellales</taxon>
        <taxon>Psittacicellaceae</taxon>
        <taxon>Psittacicella</taxon>
    </lineage>
</organism>
<gene>
    <name evidence="10" type="ORF">CKF54_07810</name>
</gene>
<proteinExistence type="inferred from homology"/>
<evidence type="ECO:0000256" key="4">
    <source>
        <dbReference type="ARBA" id="ARBA00022475"/>
    </source>
</evidence>
<evidence type="ECO:0000313" key="10">
    <source>
        <dbReference type="EMBL" id="RIY31064.1"/>
    </source>
</evidence>
<dbReference type="PANTHER" id="PTHR41164">
    <property type="entry name" value="CURLI PRODUCTION ASSEMBLY/TRANSPORT COMPONENT CSGG"/>
    <property type="match status" value="1"/>
</dbReference>
<dbReference type="OrthoDB" id="9793163at2"/>
<evidence type="ECO:0000313" key="11">
    <source>
        <dbReference type="Proteomes" id="UP000265691"/>
    </source>
</evidence>
<dbReference type="EMBL" id="NRHC01000144">
    <property type="protein sequence ID" value="RIY31064.1"/>
    <property type="molecule type" value="Genomic_DNA"/>
</dbReference>
<feature type="chain" id="PRO_5017331976" description="Curli production assembly/transport component CsgG" evidence="9">
    <location>
        <begin position="19"/>
        <end position="219"/>
    </location>
</feature>
<protein>
    <recommendedName>
        <fullName evidence="3">Curli production assembly/transport component CsgG</fullName>
    </recommendedName>
</protein>
<dbReference type="PANTHER" id="PTHR41164:SF1">
    <property type="entry name" value="CURLI PRODUCTION ASSEMBLY_TRANSPORT COMPONENT CSGG"/>
    <property type="match status" value="1"/>
</dbReference>
<evidence type="ECO:0000256" key="5">
    <source>
        <dbReference type="ARBA" id="ARBA00022729"/>
    </source>
</evidence>
<feature type="signal peptide" evidence="9">
    <location>
        <begin position="1"/>
        <end position="18"/>
    </location>
</feature>
<dbReference type="RefSeq" id="WP_119525787.1">
    <property type="nucleotide sequence ID" value="NZ_NRHC01000144.1"/>
</dbReference>
<evidence type="ECO:0000256" key="7">
    <source>
        <dbReference type="ARBA" id="ARBA00023139"/>
    </source>
</evidence>
<evidence type="ECO:0000256" key="2">
    <source>
        <dbReference type="ARBA" id="ARBA00008899"/>
    </source>
</evidence>
<keyword evidence="5 9" id="KW-0732">Signal</keyword>
<dbReference type="InterPro" id="IPR005534">
    <property type="entry name" value="Curli_assmbl/transp-comp_CsgG"/>
</dbReference>